<dbReference type="AlphaFoldDB" id="A0AA86UQL4"/>
<proteinExistence type="predicted"/>
<gene>
    <name evidence="2" type="ORF">HINF_LOCUS44493</name>
    <name evidence="1" type="ORF">HINF_LOCUS55455</name>
</gene>
<comment type="caution">
    <text evidence="1">The sequence shown here is derived from an EMBL/GenBank/DDBJ whole genome shotgun (WGS) entry which is preliminary data.</text>
</comment>
<dbReference type="Proteomes" id="UP001642409">
    <property type="component" value="Unassembled WGS sequence"/>
</dbReference>
<sequence>MRRYSDCMQDLVKLNPNEKKQRVQSCQAYKQAADVVPEKLIQVNKMEHIRHVHAINESLHEKNTLFINRTTPTCLYMSSQYQPNPCQEVSSESTSKNTTPYLKSSDKSDVYEKLMKRVCPSQKLNMDFNINTLLTNINADEEEEFLHLSANPESTFKSCVLDLQDIISQITSAPIDKTAKYTTYEVFLRPHQHERVEFTNLHDRVNQLAQISSEYVKLIQKSANSPLLITFEQKLFQMCALIHSEEELIQFKSLTEKRNGLKLIILEEQNEFVVRQIKASKLFVEKLQKREKLTTVKELFIQIYAHYRRENGYVNKIKNEHEDYQIIQQLTHDIYKQRDEIWAILE</sequence>
<dbReference type="EMBL" id="CATOUU010001030">
    <property type="protein sequence ID" value="CAI9967810.1"/>
    <property type="molecule type" value="Genomic_DNA"/>
</dbReference>
<keyword evidence="3" id="KW-1185">Reference proteome</keyword>
<evidence type="ECO:0000313" key="3">
    <source>
        <dbReference type="Proteomes" id="UP001642409"/>
    </source>
</evidence>
<dbReference type="EMBL" id="CAXDID020000189">
    <property type="protein sequence ID" value="CAL6051695.1"/>
    <property type="molecule type" value="Genomic_DNA"/>
</dbReference>
<accession>A0AA86UQL4</accession>
<evidence type="ECO:0000313" key="1">
    <source>
        <dbReference type="EMBL" id="CAI9967810.1"/>
    </source>
</evidence>
<reference evidence="1" key="1">
    <citation type="submission" date="2023-06" db="EMBL/GenBank/DDBJ databases">
        <authorList>
            <person name="Kurt Z."/>
        </authorList>
    </citation>
    <scope>NUCLEOTIDE SEQUENCE</scope>
</reference>
<name>A0AA86UQL4_9EUKA</name>
<protein>
    <submittedName>
        <fullName evidence="2">Hypothetical_protein</fullName>
    </submittedName>
</protein>
<organism evidence="1">
    <name type="scientific">Hexamita inflata</name>
    <dbReference type="NCBI Taxonomy" id="28002"/>
    <lineage>
        <taxon>Eukaryota</taxon>
        <taxon>Metamonada</taxon>
        <taxon>Diplomonadida</taxon>
        <taxon>Hexamitidae</taxon>
        <taxon>Hexamitinae</taxon>
        <taxon>Hexamita</taxon>
    </lineage>
</organism>
<reference evidence="2 3" key="2">
    <citation type="submission" date="2024-07" db="EMBL/GenBank/DDBJ databases">
        <authorList>
            <person name="Akdeniz Z."/>
        </authorList>
    </citation>
    <scope>NUCLEOTIDE SEQUENCE [LARGE SCALE GENOMIC DNA]</scope>
</reference>
<evidence type="ECO:0000313" key="2">
    <source>
        <dbReference type="EMBL" id="CAL6051695.1"/>
    </source>
</evidence>